<dbReference type="Proteomes" id="UP000298030">
    <property type="component" value="Unassembled WGS sequence"/>
</dbReference>
<feature type="compositionally biased region" description="Low complexity" evidence="1">
    <location>
        <begin position="681"/>
        <end position="700"/>
    </location>
</feature>
<proteinExistence type="predicted"/>
<dbReference type="AlphaFoldDB" id="A0A4Y7TYK9"/>
<feature type="region of interest" description="Disordered" evidence="1">
    <location>
        <begin position="305"/>
        <end position="324"/>
    </location>
</feature>
<feature type="transmembrane region" description="Helical" evidence="2">
    <location>
        <begin position="50"/>
        <end position="73"/>
    </location>
</feature>
<feature type="region of interest" description="Disordered" evidence="1">
    <location>
        <begin position="665"/>
        <end position="789"/>
    </location>
</feature>
<feature type="transmembrane region" description="Helical" evidence="2">
    <location>
        <begin position="226"/>
        <end position="245"/>
    </location>
</feature>
<organism evidence="3 4">
    <name type="scientific">Coprinellus micaceus</name>
    <name type="common">Glistening ink-cap mushroom</name>
    <name type="synonym">Coprinus micaceus</name>
    <dbReference type="NCBI Taxonomy" id="71717"/>
    <lineage>
        <taxon>Eukaryota</taxon>
        <taxon>Fungi</taxon>
        <taxon>Dikarya</taxon>
        <taxon>Basidiomycota</taxon>
        <taxon>Agaricomycotina</taxon>
        <taxon>Agaricomycetes</taxon>
        <taxon>Agaricomycetidae</taxon>
        <taxon>Agaricales</taxon>
        <taxon>Agaricineae</taxon>
        <taxon>Psathyrellaceae</taxon>
        <taxon>Coprinellus</taxon>
    </lineage>
</organism>
<protein>
    <submittedName>
        <fullName evidence="3">Uncharacterized protein</fullName>
    </submittedName>
</protein>
<name>A0A4Y7TYK9_COPMI</name>
<feature type="transmembrane region" description="Helical" evidence="2">
    <location>
        <begin position="184"/>
        <end position="205"/>
    </location>
</feature>
<comment type="caution">
    <text evidence="3">The sequence shown here is derived from an EMBL/GenBank/DDBJ whole genome shotgun (WGS) entry which is preliminary data.</text>
</comment>
<evidence type="ECO:0000313" key="3">
    <source>
        <dbReference type="EMBL" id="TEB39245.1"/>
    </source>
</evidence>
<reference evidence="3 4" key="1">
    <citation type="journal article" date="2019" name="Nat. Ecol. Evol.">
        <title>Megaphylogeny resolves global patterns of mushroom evolution.</title>
        <authorList>
            <person name="Varga T."/>
            <person name="Krizsan K."/>
            <person name="Foldi C."/>
            <person name="Dima B."/>
            <person name="Sanchez-Garcia M."/>
            <person name="Sanchez-Ramirez S."/>
            <person name="Szollosi G.J."/>
            <person name="Szarkandi J.G."/>
            <person name="Papp V."/>
            <person name="Albert L."/>
            <person name="Andreopoulos W."/>
            <person name="Angelini C."/>
            <person name="Antonin V."/>
            <person name="Barry K.W."/>
            <person name="Bougher N.L."/>
            <person name="Buchanan P."/>
            <person name="Buyck B."/>
            <person name="Bense V."/>
            <person name="Catcheside P."/>
            <person name="Chovatia M."/>
            <person name="Cooper J."/>
            <person name="Damon W."/>
            <person name="Desjardin D."/>
            <person name="Finy P."/>
            <person name="Geml J."/>
            <person name="Haridas S."/>
            <person name="Hughes K."/>
            <person name="Justo A."/>
            <person name="Karasinski D."/>
            <person name="Kautmanova I."/>
            <person name="Kiss B."/>
            <person name="Kocsube S."/>
            <person name="Kotiranta H."/>
            <person name="LaButti K.M."/>
            <person name="Lechner B.E."/>
            <person name="Liimatainen K."/>
            <person name="Lipzen A."/>
            <person name="Lukacs Z."/>
            <person name="Mihaltcheva S."/>
            <person name="Morgado L.N."/>
            <person name="Niskanen T."/>
            <person name="Noordeloos M.E."/>
            <person name="Ohm R.A."/>
            <person name="Ortiz-Santana B."/>
            <person name="Ovrebo C."/>
            <person name="Racz N."/>
            <person name="Riley R."/>
            <person name="Savchenko A."/>
            <person name="Shiryaev A."/>
            <person name="Soop K."/>
            <person name="Spirin V."/>
            <person name="Szebenyi C."/>
            <person name="Tomsovsky M."/>
            <person name="Tulloss R.E."/>
            <person name="Uehling J."/>
            <person name="Grigoriev I.V."/>
            <person name="Vagvolgyi C."/>
            <person name="Papp T."/>
            <person name="Martin F.M."/>
            <person name="Miettinen O."/>
            <person name="Hibbett D.S."/>
            <person name="Nagy L.G."/>
        </authorList>
    </citation>
    <scope>NUCLEOTIDE SEQUENCE [LARGE SCALE GENOMIC DNA]</scope>
    <source>
        <strain evidence="3 4">FP101781</strain>
    </source>
</reference>
<keyword evidence="2" id="KW-0812">Transmembrane</keyword>
<keyword evidence="2" id="KW-0472">Membrane</keyword>
<feature type="transmembrane region" description="Helical" evidence="2">
    <location>
        <begin position="93"/>
        <end position="113"/>
    </location>
</feature>
<feature type="compositionally biased region" description="Low complexity" evidence="1">
    <location>
        <begin position="305"/>
        <end position="321"/>
    </location>
</feature>
<accession>A0A4Y7TYK9</accession>
<evidence type="ECO:0000256" key="2">
    <source>
        <dbReference type="SAM" id="Phobius"/>
    </source>
</evidence>
<evidence type="ECO:0000256" key="1">
    <source>
        <dbReference type="SAM" id="MobiDB-lite"/>
    </source>
</evidence>
<keyword evidence="2" id="KW-1133">Transmembrane helix</keyword>
<dbReference type="OrthoDB" id="2564696at2759"/>
<sequence length="789" mass="85355">MPHNVYDSLTLSDDAAIESVITGIPLFCIGIFAIGFFTFLLVLKRVDLLSVFLFVSSFLGFIAAILDLGQILIRGSSGIANGLRLADVNGFIQAREVLLSISAGTVFIFYWTLVGRRPFGSISSQPLFPNTRTTRMASLHCGRWERWGYIGFGLQWLTILICVLIPILQIVWRVDPKHHQYDDLYVAASVFETTISIIFILKIFLNLSLTSLEERRQVFVDYTAPICALATSTGHGIGNLVLFAFSETTLGRFLRAIEVYILLVWFLIVTFRHAKATEEDLRHKDNSSVEKATLPYFEPVTHLSQGRTATTTGTTRQGGATFLKPWGPTRDSAVSKVGSWISNGRFNRLFSSSREGLRDNEAALSPSPEPSVLFRTAPELTSEKQPADVGREELLKPPALAVAPTGEGDRPYTEISLSYYAMVGDLRPPSKSVTIQDTYSIGSDSPVYGLDGIIPPRRPKPAPESIVVQPPTARSAATSAILSPIDQLMQQQSDLDKSISKLRGLHNRQNSVPAPASLNVNRESRNGQVVDVPSRESTQRNTILVTPSFSSFSKPFSSASERSEFTLSNFPDPPEGKAPAPTARPGPKVGIVPIQIPPLDISSNPASPFFGLTGTRFDSAGTQFDVTSFIGGFAGPESGYTTGGNMASSSLYRTASLRDEDAVKDLPISAPPRAPPAKANSPSDTIRPPITPSSSSPTKSQGLGKATMSSSFKAVTIGPVHSSPSKDDREAAASAQSIVATESRDQPQPSLVLRPFLERAGSARVTPPSGPRHSKSTSLSRSRSDTVPF</sequence>
<keyword evidence="4" id="KW-1185">Reference proteome</keyword>
<feature type="transmembrane region" description="Helical" evidence="2">
    <location>
        <begin position="20"/>
        <end position="43"/>
    </location>
</feature>
<evidence type="ECO:0000313" key="4">
    <source>
        <dbReference type="Proteomes" id="UP000298030"/>
    </source>
</evidence>
<feature type="region of interest" description="Disordered" evidence="1">
    <location>
        <begin position="563"/>
        <end position="586"/>
    </location>
</feature>
<gene>
    <name evidence="3" type="ORF">FA13DRAFT_1725223</name>
</gene>
<feature type="region of interest" description="Disordered" evidence="1">
    <location>
        <begin position="507"/>
        <end position="539"/>
    </location>
</feature>
<dbReference type="STRING" id="71717.A0A4Y7TYK9"/>
<dbReference type="EMBL" id="QPFP01000002">
    <property type="protein sequence ID" value="TEB39245.1"/>
    <property type="molecule type" value="Genomic_DNA"/>
</dbReference>
<feature type="transmembrane region" description="Helical" evidence="2">
    <location>
        <begin position="147"/>
        <end position="172"/>
    </location>
</feature>